<sequence>MPDSPFQIGGIAVKKREKGRWVGYAFVLPAVIYMLVFIGYPIIYNWVISFQDATAYTLKDAGRAFIGLTNYQTIFADPTFARSIQHTFIYTIGCLIIQFTLGFALAMFFSKKFTLAKPIRGLVVISWMLPVTVTALVFKFMFSQDSGIINTILMNLHIIDEPVGWLLSGGTAMAVLIIANSWVGIPFNMLLLTTGLNNIPLDVYEAASIDGATKKQQFFMITVPLLKPTIMSTLVLGFVLTFKVFDLVYVMTGGGPVDSTEVLSTYSYKLSFQQFQFGQGAAAACVLFVCLFIVALIYLRTISKSEVD</sequence>
<dbReference type="Proteomes" id="UP000705508">
    <property type="component" value="Unassembled WGS sequence"/>
</dbReference>
<dbReference type="InterPro" id="IPR035906">
    <property type="entry name" value="MetI-like_sf"/>
</dbReference>
<dbReference type="PANTHER" id="PTHR43005">
    <property type="entry name" value="BLR7065 PROTEIN"/>
    <property type="match status" value="1"/>
</dbReference>
<dbReference type="SUPFAM" id="SSF161098">
    <property type="entry name" value="MetI-like"/>
    <property type="match status" value="1"/>
</dbReference>
<keyword evidence="2 7" id="KW-0813">Transport</keyword>
<comment type="similarity">
    <text evidence="7">Belongs to the binding-protein-dependent transport system permease family.</text>
</comment>
<reference evidence="9" key="2">
    <citation type="journal article" date="2021" name="Sci. Rep.">
        <title>The distribution of antibiotic resistance genes in chicken gut microbiota commensals.</title>
        <authorList>
            <person name="Juricova H."/>
            <person name="Matiasovicova J."/>
            <person name="Kubasova T."/>
            <person name="Cejkova D."/>
            <person name="Rychlik I."/>
        </authorList>
    </citation>
    <scope>NUCLEOTIDE SEQUENCE</scope>
    <source>
        <strain evidence="9">An582</strain>
    </source>
</reference>
<keyword evidence="6 7" id="KW-0472">Membrane</keyword>
<feature type="transmembrane region" description="Helical" evidence="7">
    <location>
        <begin position="162"/>
        <end position="183"/>
    </location>
</feature>
<evidence type="ECO:0000313" key="10">
    <source>
        <dbReference type="Proteomes" id="UP000705508"/>
    </source>
</evidence>
<dbReference type="Gene3D" id="1.10.3720.10">
    <property type="entry name" value="MetI-like"/>
    <property type="match status" value="1"/>
</dbReference>
<evidence type="ECO:0000256" key="1">
    <source>
        <dbReference type="ARBA" id="ARBA00004651"/>
    </source>
</evidence>
<keyword evidence="5 7" id="KW-1133">Transmembrane helix</keyword>
<feature type="transmembrane region" description="Helical" evidence="7">
    <location>
        <begin position="218"/>
        <end position="242"/>
    </location>
</feature>
<evidence type="ECO:0000256" key="5">
    <source>
        <dbReference type="ARBA" id="ARBA00022989"/>
    </source>
</evidence>
<keyword evidence="4 7" id="KW-0812">Transmembrane</keyword>
<dbReference type="CDD" id="cd06261">
    <property type="entry name" value="TM_PBP2"/>
    <property type="match status" value="1"/>
</dbReference>
<accession>A0A939BFC4</accession>
<comment type="caution">
    <text evidence="9">The sequence shown here is derived from an EMBL/GenBank/DDBJ whole genome shotgun (WGS) entry which is preliminary data.</text>
</comment>
<protein>
    <submittedName>
        <fullName evidence="9">Sugar ABC transporter permease</fullName>
    </submittedName>
</protein>
<keyword evidence="3" id="KW-1003">Cell membrane</keyword>
<evidence type="ECO:0000256" key="7">
    <source>
        <dbReference type="RuleBase" id="RU363032"/>
    </source>
</evidence>
<comment type="subcellular location">
    <subcellularLocation>
        <location evidence="1 7">Cell membrane</location>
        <topology evidence="1 7">Multi-pass membrane protein</topology>
    </subcellularLocation>
</comment>
<evidence type="ECO:0000256" key="3">
    <source>
        <dbReference type="ARBA" id="ARBA00022475"/>
    </source>
</evidence>
<evidence type="ECO:0000256" key="6">
    <source>
        <dbReference type="ARBA" id="ARBA00023136"/>
    </source>
</evidence>
<dbReference type="AlphaFoldDB" id="A0A939BFC4"/>
<feature type="transmembrane region" description="Helical" evidence="7">
    <location>
        <begin position="21"/>
        <end position="43"/>
    </location>
</feature>
<evidence type="ECO:0000259" key="8">
    <source>
        <dbReference type="PROSITE" id="PS50928"/>
    </source>
</evidence>
<evidence type="ECO:0000256" key="2">
    <source>
        <dbReference type="ARBA" id="ARBA00022448"/>
    </source>
</evidence>
<dbReference type="GO" id="GO:0005886">
    <property type="term" value="C:plasma membrane"/>
    <property type="evidence" value="ECO:0007669"/>
    <property type="project" value="UniProtKB-SubCell"/>
</dbReference>
<evidence type="ECO:0000256" key="4">
    <source>
        <dbReference type="ARBA" id="ARBA00022692"/>
    </source>
</evidence>
<proteinExistence type="inferred from homology"/>
<dbReference type="Pfam" id="PF00528">
    <property type="entry name" value="BPD_transp_1"/>
    <property type="match status" value="1"/>
</dbReference>
<feature type="transmembrane region" description="Helical" evidence="7">
    <location>
        <begin position="88"/>
        <end position="109"/>
    </location>
</feature>
<gene>
    <name evidence="9" type="ORF">H6A20_01165</name>
</gene>
<dbReference type="PANTHER" id="PTHR43005:SF1">
    <property type="entry name" value="SPERMIDINE_PUTRESCINE TRANSPORT SYSTEM PERMEASE PROTEIN"/>
    <property type="match status" value="1"/>
</dbReference>
<dbReference type="PROSITE" id="PS50928">
    <property type="entry name" value="ABC_TM1"/>
    <property type="match status" value="1"/>
</dbReference>
<reference evidence="9" key="1">
    <citation type="submission" date="2020-08" db="EMBL/GenBank/DDBJ databases">
        <authorList>
            <person name="Cejkova D."/>
            <person name="Kubasova T."/>
            <person name="Jahodarova E."/>
            <person name="Rychlik I."/>
        </authorList>
    </citation>
    <scope>NUCLEOTIDE SEQUENCE</scope>
    <source>
        <strain evidence="9">An582</strain>
    </source>
</reference>
<organism evidence="9 10">
    <name type="scientific">Mordavella massiliensis</name>
    <dbReference type="NCBI Taxonomy" id="1871024"/>
    <lineage>
        <taxon>Bacteria</taxon>
        <taxon>Bacillati</taxon>
        <taxon>Bacillota</taxon>
        <taxon>Clostridia</taxon>
        <taxon>Eubacteriales</taxon>
        <taxon>Clostridiaceae</taxon>
        <taxon>Mordavella</taxon>
    </lineage>
</organism>
<dbReference type="EMBL" id="JACJKS010000001">
    <property type="protein sequence ID" value="MBM6947273.1"/>
    <property type="molecule type" value="Genomic_DNA"/>
</dbReference>
<feature type="transmembrane region" description="Helical" evidence="7">
    <location>
        <begin position="277"/>
        <end position="299"/>
    </location>
</feature>
<dbReference type="InterPro" id="IPR000515">
    <property type="entry name" value="MetI-like"/>
</dbReference>
<evidence type="ECO:0000313" key="9">
    <source>
        <dbReference type="EMBL" id="MBM6947273.1"/>
    </source>
</evidence>
<name>A0A939BFC4_9CLOT</name>
<dbReference type="GO" id="GO:0055085">
    <property type="term" value="P:transmembrane transport"/>
    <property type="evidence" value="ECO:0007669"/>
    <property type="project" value="InterPro"/>
</dbReference>
<feature type="transmembrane region" description="Helical" evidence="7">
    <location>
        <begin position="121"/>
        <end position="142"/>
    </location>
</feature>
<feature type="domain" description="ABC transmembrane type-1" evidence="8">
    <location>
        <begin position="84"/>
        <end position="298"/>
    </location>
</feature>